<dbReference type="GeneID" id="97239059"/>
<dbReference type="RefSeq" id="WP_062761666.1">
    <property type="nucleotide sequence ID" value="NZ_CP121042.1"/>
</dbReference>
<evidence type="ECO:0000259" key="1">
    <source>
        <dbReference type="Pfam" id="PF01402"/>
    </source>
</evidence>
<dbReference type="GO" id="GO:0006355">
    <property type="term" value="P:regulation of DNA-templated transcription"/>
    <property type="evidence" value="ECO:0007669"/>
    <property type="project" value="InterPro"/>
</dbReference>
<name>A0A161PZ66_9PROT</name>
<comment type="caution">
    <text evidence="2">The sequence shown here is derived from an EMBL/GenBank/DDBJ whole genome shotgun (WGS) entry which is preliminary data.</text>
</comment>
<sequence length="92" mass="10624">MMTHTAVRMDKDLKDRLDRLASARRQPAEDIVREAVADYVDRAEKRDAFHQDARHAWARYQRTGLHLTAEEADAWLARLEAGEDLEPPACHD</sequence>
<dbReference type="CDD" id="cd22233">
    <property type="entry name" value="RHH_CopAso-like"/>
    <property type="match status" value="1"/>
</dbReference>
<organism evidence="2 3">
    <name type="scientific">Tistrella mobilis</name>
    <dbReference type="NCBI Taxonomy" id="171437"/>
    <lineage>
        <taxon>Bacteria</taxon>
        <taxon>Pseudomonadati</taxon>
        <taxon>Pseudomonadota</taxon>
        <taxon>Alphaproteobacteria</taxon>
        <taxon>Geminicoccales</taxon>
        <taxon>Geminicoccaceae</taxon>
        <taxon>Tistrella</taxon>
    </lineage>
</organism>
<accession>A0A161PZ66</accession>
<dbReference type="InterPro" id="IPR002145">
    <property type="entry name" value="CopG"/>
</dbReference>
<protein>
    <submittedName>
        <fullName evidence="2">CopG family transcriptional regulator</fullName>
    </submittedName>
</protein>
<dbReference type="EMBL" id="LPZR01000033">
    <property type="protein sequence ID" value="KYO57190.1"/>
    <property type="molecule type" value="Genomic_DNA"/>
</dbReference>
<dbReference type="SUPFAM" id="SSF47598">
    <property type="entry name" value="Ribbon-helix-helix"/>
    <property type="match status" value="1"/>
</dbReference>
<dbReference type="InterPro" id="IPR010985">
    <property type="entry name" value="Ribbon_hlx_hlx"/>
</dbReference>
<dbReference type="Pfam" id="PF01402">
    <property type="entry name" value="RHH_1"/>
    <property type="match status" value="1"/>
</dbReference>
<proteinExistence type="predicted"/>
<gene>
    <name evidence="2" type="ORF">AUP44_20910</name>
</gene>
<dbReference type="AlphaFoldDB" id="A0A161PZ66"/>
<evidence type="ECO:0000313" key="2">
    <source>
        <dbReference type="EMBL" id="KYO57190.1"/>
    </source>
</evidence>
<evidence type="ECO:0000313" key="3">
    <source>
        <dbReference type="Proteomes" id="UP000075787"/>
    </source>
</evidence>
<reference evidence="2 3" key="1">
    <citation type="submission" date="2015-12" db="EMBL/GenBank/DDBJ databases">
        <title>Genome sequence of Tistrella mobilis MCCC 1A02139.</title>
        <authorList>
            <person name="Lu L."/>
            <person name="Lai Q."/>
            <person name="Shao Z."/>
            <person name="Qian P."/>
        </authorList>
    </citation>
    <scope>NUCLEOTIDE SEQUENCE [LARGE SCALE GENOMIC DNA]</scope>
    <source>
        <strain evidence="2 3">MCCC 1A02139</strain>
    </source>
</reference>
<feature type="domain" description="Ribbon-helix-helix protein CopG" evidence="1">
    <location>
        <begin position="7"/>
        <end position="42"/>
    </location>
</feature>
<dbReference type="Proteomes" id="UP000075787">
    <property type="component" value="Unassembled WGS sequence"/>
</dbReference>